<dbReference type="Gene3D" id="1.20.144.10">
    <property type="entry name" value="Phosphatidic acid phosphatase type 2/haloperoxidase"/>
    <property type="match status" value="1"/>
</dbReference>
<evidence type="ECO:0000313" key="4">
    <source>
        <dbReference type="Proteomes" id="UP000028933"/>
    </source>
</evidence>
<dbReference type="Proteomes" id="UP000028933">
    <property type="component" value="Chromosome"/>
</dbReference>
<dbReference type="InterPro" id="IPR036938">
    <property type="entry name" value="PAP2/HPO_sf"/>
</dbReference>
<sequence length="324" mass="35468">MRIKLFGVCTLMSLGVQCYGQEQDSIKKEEPAVKVQQVILKNGEVREYPRPKWHEPITNLPKDFMTTNRSFIENGNAWYLGGAVAATALLVPFDQQIVDGSRKLADNLGMSPENKYAKFGPIPKSVGAGLYMIGNGTTVLLLGAGFLTYGLMKNDYRAYATASGLLESLALSGIYVQVLKRSTGRESPFIARENGNSGGAWNPFPSFSAYGKNTPHYDAMPSGHLATIMAGFTVITTNYPDVKWLKPVGYTLIGGLCFQMMQSEVHWASDYPLALLIGYFSGRSIARRHFKKVKSGEDGKPQYSLDVIGGNAYGINTIGVKMSF</sequence>
<dbReference type="InterPro" id="IPR000326">
    <property type="entry name" value="PAP2/HPO"/>
</dbReference>
<reference evidence="3" key="2">
    <citation type="journal article" date="2015" name="Genome Biol. Evol.">
        <title>Complete Genome Sequence and Transcriptomic Analysis of the Novel Pathogen Elizabethkingia anophelis in Response to Oxidative Stress.</title>
        <authorList>
            <person name="Li Y."/>
            <person name="Liu Y."/>
            <person name="Chew S.C."/>
            <person name="Tay M."/>
            <person name="Salido M.M."/>
            <person name="Teo J."/>
            <person name="Lauro F.M."/>
            <person name="Givskov M."/>
            <person name="Yang L."/>
        </authorList>
    </citation>
    <scope>NUCLEOTIDE SEQUENCE</scope>
    <source>
        <strain evidence="3">NUHP1</strain>
    </source>
</reference>
<feature type="domain" description="Phosphatidic acid phosphatase type 2/haloperoxidase" evidence="2">
    <location>
        <begin position="164"/>
        <end position="292"/>
    </location>
</feature>
<dbReference type="STRING" id="1338011.BD94_1978"/>
<dbReference type="SUPFAM" id="SSF48317">
    <property type="entry name" value="Acid phosphatase/Vanadium-dependent haloperoxidase"/>
    <property type="match status" value="1"/>
</dbReference>
<dbReference type="AlphaFoldDB" id="A0A077EGR3"/>
<dbReference type="Pfam" id="PF01569">
    <property type="entry name" value="PAP2"/>
    <property type="match status" value="1"/>
</dbReference>
<dbReference type="eggNOG" id="COG0671">
    <property type="taxonomic scope" value="Bacteria"/>
</dbReference>
<evidence type="ECO:0000313" key="3">
    <source>
        <dbReference type="EMBL" id="AIL45753.1"/>
    </source>
</evidence>
<name>A0A077EGR3_9FLAO</name>
<protein>
    <submittedName>
        <fullName evidence="3">Phosphoesterase, PA-phosphatase related</fullName>
    </submittedName>
</protein>
<organism evidence="3 4">
    <name type="scientific">Elizabethkingia anophelis NUHP1</name>
    <dbReference type="NCBI Taxonomy" id="1338011"/>
    <lineage>
        <taxon>Bacteria</taxon>
        <taxon>Pseudomonadati</taxon>
        <taxon>Bacteroidota</taxon>
        <taxon>Flavobacteriia</taxon>
        <taxon>Flavobacteriales</taxon>
        <taxon>Weeksellaceae</taxon>
        <taxon>Elizabethkingia</taxon>
    </lineage>
</organism>
<dbReference type="KEGG" id="eao:BD94_1978"/>
<gene>
    <name evidence="3" type="ORF">BD94_1978</name>
</gene>
<dbReference type="GeneID" id="56683054"/>
<dbReference type="EMBL" id="CP007547">
    <property type="protein sequence ID" value="AIL45753.1"/>
    <property type="molecule type" value="Genomic_DNA"/>
</dbReference>
<feature type="transmembrane region" description="Helical" evidence="1">
    <location>
        <begin position="77"/>
        <end position="93"/>
    </location>
</feature>
<evidence type="ECO:0000259" key="2">
    <source>
        <dbReference type="Pfam" id="PF01569"/>
    </source>
</evidence>
<evidence type="ECO:0000256" key="1">
    <source>
        <dbReference type="SAM" id="Phobius"/>
    </source>
</evidence>
<dbReference type="RefSeq" id="WP_024564381.1">
    <property type="nucleotide sequence ID" value="NZ_CP007547.1"/>
</dbReference>
<keyword evidence="1" id="KW-0472">Membrane</keyword>
<reference evidence="3" key="1">
    <citation type="journal article" date="2013" name="Lancet">
        <title>First case of E anophelis outbreak in an intensive-care unit.</title>
        <authorList>
            <person name="Teo J."/>
            <person name="Tan S.Y."/>
            <person name="Tay M."/>
            <person name="Ding Y."/>
            <person name="Kjelleberg S."/>
            <person name="Givskov M."/>
            <person name="Lin R.T."/>
            <person name="Yang L."/>
        </authorList>
    </citation>
    <scope>NUCLEOTIDE SEQUENCE [LARGE SCALE GENOMIC DNA]</scope>
    <source>
        <strain evidence="3">NUHP1</strain>
    </source>
</reference>
<keyword evidence="1" id="KW-1133">Transmembrane helix</keyword>
<keyword evidence="1" id="KW-0812">Transmembrane</keyword>
<feature type="transmembrane region" description="Helical" evidence="1">
    <location>
        <begin position="128"/>
        <end position="152"/>
    </location>
</feature>
<dbReference type="HOGENOM" id="CLU_075499_0_0_10"/>
<proteinExistence type="predicted"/>
<accession>A0A077EGR3</accession>